<evidence type="ECO:0000259" key="6">
    <source>
        <dbReference type="Pfam" id="PF09864"/>
    </source>
</evidence>
<dbReference type="PANTHER" id="PTHR38013:SF1">
    <property type="entry name" value="GLYCOPROTEIN_POLYSACCHARIDE METABOLISM"/>
    <property type="match status" value="1"/>
</dbReference>
<dbReference type="SUPFAM" id="SSF141488">
    <property type="entry name" value="YdhA-like"/>
    <property type="match status" value="1"/>
</dbReference>
<evidence type="ECO:0000256" key="5">
    <source>
        <dbReference type="SAM" id="SignalP"/>
    </source>
</evidence>
<reference evidence="7 8" key="1">
    <citation type="submission" date="2020-11" db="EMBL/GenBank/DDBJ databases">
        <title>Draft Genome Sequence and Secondary Metabolite Biosynthetic Potential of the Lysobacter niastensis Type strain DSM 18481.</title>
        <authorList>
            <person name="Turrini P."/>
            <person name="Artuso I."/>
            <person name="Tescari M."/>
            <person name="Lugli G.A."/>
            <person name="Frangipani E."/>
            <person name="Ventura M."/>
            <person name="Visca P."/>
        </authorList>
    </citation>
    <scope>NUCLEOTIDE SEQUENCE [LARGE SCALE GENOMIC DNA]</scope>
    <source>
        <strain evidence="7 8">DSM 18481</strain>
    </source>
</reference>
<dbReference type="InterPro" id="IPR039366">
    <property type="entry name" value="Pilotin"/>
</dbReference>
<evidence type="ECO:0000256" key="4">
    <source>
        <dbReference type="ARBA" id="ARBA00023288"/>
    </source>
</evidence>
<evidence type="ECO:0000256" key="1">
    <source>
        <dbReference type="ARBA" id="ARBA00022729"/>
    </source>
</evidence>
<evidence type="ECO:0000256" key="2">
    <source>
        <dbReference type="ARBA" id="ARBA00023136"/>
    </source>
</evidence>
<proteinExistence type="predicted"/>
<gene>
    <name evidence="7" type="ORF">IU514_11530</name>
</gene>
<dbReference type="Gene3D" id="2.40.128.200">
    <property type="match status" value="1"/>
</dbReference>
<feature type="chain" id="PRO_5045047455" evidence="5">
    <location>
        <begin position="29"/>
        <end position="236"/>
    </location>
</feature>
<keyword evidence="2" id="KW-0472">Membrane</keyword>
<evidence type="ECO:0000256" key="3">
    <source>
        <dbReference type="ARBA" id="ARBA00023139"/>
    </source>
</evidence>
<dbReference type="InterPro" id="IPR053196">
    <property type="entry name" value="Lipoprotein_YbaY-like"/>
</dbReference>
<dbReference type="InterPro" id="IPR018660">
    <property type="entry name" value="MliC"/>
</dbReference>
<dbReference type="Proteomes" id="UP001429984">
    <property type="component" value="Unassembled WGS sequence"/>
</dbReference>
<dbReference type="RefSeq" id="WP_194931267.1">
    <property type="nucleotide sequence ID" value="NZ_JADLZT010000006.1"/>
</dbReference>
<keyword evidence="3" id="KW-0564">Palmitate</keyword>
<feature type="domain" description="C-type lysozyme inhibitor" evidence="6">
    <location>
        <begin position="162"/>
        <end position="226"/>
    </location>
</feature>
<protein>
    <submittedName>
        <fullName evidence="7">YbaY family lipoprotein</fullName>
    </submittedName>
</protein>
<dbReference type="Pfam" id="PF09864">
    <property type="entry name" value="MliC"/>
    <property type="match status" value="1"/>
</dbReference>
<accession>A0ABS0BC05</accession>
<comment type="caution">
    <text evidence="7">The sequence shown here is derived from an EMBL/GenBank/DDBJ whole genome shotgun (WGS) entry which is preliminary data.</text>
</comment>
<keyword evidence="1 5" id="KW-0732">Signal</keyword>
<evidence type="ECO:0000313" key="8">
    <source>
        <dbReference type="Proteomes" id="UP001429984"/>
    </source>
</evidence>
<dbReference type="PROSITE" id="PS51257">
    <property type="entry name" value="PROKAR_LIPOPROTEIN"/>
    <property type="match status" value="1"/>
</dbReference>
<dbReference type="Pfam" id="PF09619">
    <property type="entry name" value="YscW"/>
    <property type="match status" value="1"/>
</dbReference>
<keyword evidence="4 7" id="KW-0449">Lipoprotein</keyword>
<organism evidence="7 8">
    <name type="scientific">Lysobacter niastensis</name>
    <dbReference type="NCBI Taxonomy" id="380629"/>
    <lineage>
        <taxon>Bacteria</taxon>
        <taxon>Pseudomonadati</taxon>
        <taxon>Pseudomonadota</taxon>
        <taxon>Gammaproteobacteria</taxon>
        <taxon>Lysobacterales</taxon>
        <taxon>Lysobacteraceae</taxon>
        <taxon>Lysobacter</taxon>
    </lineage>
</organism>
<dbReference type="EMBL" id="JADLZT010000006">
    <property type="protein sequence ID" value="MBF6024660.1"/>
    <property type="molecule type" value="Genomic_DNA"/>
</dbReference>
<dbReference type="InterPro" id="IPR036328">
    <property type="entry name" value="MliC_sf"/>
</dbReference>
<dbReference type="PANTHER" id="PTHR38013">
    <property type="entry name" value="GLYCOPROTEIN/POLYSACCHARIDE METABOLISM"/>
    <property type="match status" value="1"/>
</dbReference>
<keyword evidence="8" id="KW-1185">Reference proteome</keyword>
<sequence>MNPRFLSLALIPALAISLAACQSTPAGASSGNATSGPSEHVITGTATYLERMKVPPGASFHVQLIDSQLADTPKAVLSEITMKDVAGAPYHFTLPYDPKTLRKGGMYGLHASLNGPNGELWFVTDTRVPVDPASSAPVEFRMVRVPGPGETQANAAANVTHWSCGDLHVGATFDNAADRVVLAFAGRSLPLLHAMAASGARYADGSGNEFWTKGDAGVLTLAGEKKRDCTQADSAR</sequence>
<evidence type="ECO:0000313" key="7">
    <source>
        <dbReference type="EMBL" id="MBF6024660.1"/>
    </source>
</evidence>
<feature type="signal peptide" evidence="5">
    <location>
        <begin position="1"/>
        <end position="28"/>
    </location>
</feature>
<name>A0ABS0BC05_9GAMM</name>